<name>A0A2G9RD05_AQUCT</name>
<dbReference type="OrthoDB" id="21018at2759"/>
<dbReference type="EMBL" id="KV946673">
    <property type="protein sequence ID" value="PIO25760.1"/>
    <property type="molecule type" value="Genomic_DNA"/>
</dbReference>
<reference evidence="3" key="1">
    <citation type="journal article" date="2017" name="Nat. Commun.">
        <title>The North American bullfrog draft genome provides insight into hormonal regulation of long noncoding RNA.</title>
        <authorList>
            <person name="Hammond S.A."/>
            <person name="Warren R.L."/>
            <person name="Vandervalk B.P."/>
            <person name="Kucuk E."/>
            <person name="Khan H."/>
            <person name="Gibb E.A."/>
            <person name="Pandoh P."/>
            <person name="Kirk H."/>
            <person name="Zhao Y."/>
            <person name="Jones M."/>
            <person name="Mungall A.J."/>
            <person name="Coope R."/>
            <person name="Pleasance S."/>
            <person name="Moore R.A."/>
            <person name="Holt R.A."/>
            <person name="Round J.M."/>
            <person name="Ohora S."/>
            <person name="Walle B.V."/>
            <person name="Veldhoen N."/>
            <person name="Helbing C.C."/>
            <person name="Birol I."/>
        </authorList>
    </citation>
    <scope>NUCLEOTIDE SEQUENCE [LARGE SCALE GENOMIC DNA]</scope>
</reference>
<feature type="region of interest" description="Disordered" evidence="1">
    <location>
        <begin position="1"/>
        <end position="59"/>
    </location>
</feature>
<proteinExistence type="predicted"/>
<feature type="non-terminal residue" evidence="2">
    <location>
        <position position="1"/>
    </location>
</feature>
<dbReference type="AlphaFoldDB" id="A0A2G9RD05"/>
<organism evidence="2 3">
    <name type="scientific">Aquarana catesbeiana</name>
    <name type="common">American bullfrog</name>
    <name type="synonym">Rana catesbeiana</name>
    <dbReference type="NCBI Taxonomy" id="8400"/>
    <lineage>
        <taxon>Eukaryota</taxon>
        <taxon>Metazoa</taxon>
        <taxon>Chordata</taxon>
        <taxon>Craniata</taxon>
        <taxon>Vertebrata</taxon>
        <taxon>Euteleostomi</taxon>
        <taxon>Amphibia</taxon>
        <taxon>Batrachia</taxon>
        <taxon>Anura</taxon>
        <taxon>Neobatrachia</taxon>
        <taxon>Ranoidea</taxon>
        <taxon>Ranidae</taxon>
        <taxon>Aquarana</taxon>
    </lineage>
</organism>
<evidence type="ECO:0000256" key="1">
    <source>
        <dbReference type="SAM" id="MobiDB-lite"/>
    </source>
</evidence>
<feature type="compositionally biased region" description="Basic and acidic residues" evidence="1">
    <location>
        <begin position="221"/>
        <end position="231"/>
    </location>
</feature>
<feature type="region of interest" description="Disordered" evidence="1">
    <location>
        <begin position="72"/>
        <end position="95"/>
    </location>
</feature>
<feature type="region of interest" description="Disordered" evidence="1">
    <location>
        <begin position="198"/>
        <end position="243"/>
    </location>
</feature>
<evidence type="ECO:0000313" key="3">
    <source>
        <dbReference type="Proteomes" id="UP000228934"/>
    </source>
</evidence>
<sequence length="356" mass="39830">RTKVGHKKKLKPPEKATVSRKKRKKKTAPPKRREKSKSPCEVSDKENETLTARSCDPPLIFTTPFRKFVTFRRKAPPASMKPLSGRPKRPAQRTPLTRDSFHDFEVKKRKLCTEVISILDSSTDALPSPLQKAPLLSSTPSVLLTAMPRTEKSFVRQLALCEPLEDSVVRCCSEAHSTDGEKKEDLLYRDIPRRMAQQHSVNGISDLREDQRRVTQPSSRTNEKSYMHESKLGSPTNPNSANAAGSGVKCLSIKVSNGRSSLCLLSPVSVSSSPSLFCLDEGNEKHRRGDSNVFCASSELFSAEDLPHTSVKDLLVEEAAMLDDSPSSRFLKGNSADKWKYFRRRTFQPVVKLHPD</sequence>
<keyword evidence="3" id="KW-1185">Reference proteome</keyword>
<dbReference type="Proteomes" id="UP000228934">
    <property type="component" value="Unassembled WGS sequence"/>
</dbReference>
<protein>
    <submittedName>
        <fullName evidence="2">Uncharacterized protein</fullName>
    </submittedName>
</protein>
<gene>
    <name evidence="2" type="ORF">AB205_0111430</name>
</gene>
<feature type="compositionally biased region" description="Basic and acidic residues" evidence="1">
    <location>
        <begin position="36"/>
        <end position="48"/>
    </location>
</feature>
<feature type="compositionally biased region" description="Basic residues" evidence="1">
    <location>
        <begin position="18"/>
        <end position="35"/>
    </location>
</feature>
<evidence type="ECO:0000313" key="2">
    <source>
        <dbReference type="EMBL" id="PIO25760.1"/>
    </source>
</evidence>
<feature type="compositionally biased region" description="Polar residues" evidence="1">
    <location>
        <begin position="233"/>
        <end position="243"/>
    </location>
</feature>
<feature type="non-terminal residue" evidence="2">
    <location>
        <position position="356"/>
    </location>
</feature>
<accession>A0A2G9RD05</accession>
<feature type="compositionally biased region" description="Basic residues" evidence="1">
    <location>
        <begin position="1"/>
        <end position="10"/>
    </location>
</feature>